<sequence length="117" mass="13225">MTEKEWQQIKRLDISFVVIGGVGTLLITAMIVALSYFGWFDQFTDSGLLSSLDEWLVTVLIGGILLVPFLIVTVCGILLVRCDLRIERERRKKPPEPPDEFPSLYEWLNSKAAGKDP</sequence>
<proteinExistence type="predicted"/>
<feature type="transmembrane region" description="Helical" evidence="1">
    <location>
        <begin position="59"/>
        <end position="82"/>
    </location>
</feature>
<reference evidence="2 3" key="1">
    <citation type="submission" date="2018-04" db="EMBL/GenBank/DDBJ databases">
        <title>Genomic Encyclopedia of Type Strains, Phase IV (KMG-IV): sequencing the most valuable type-strain genomes for metagenomic binning, comparative biology and taxonomic classification.</title>
        <authorList>
            <person name="Goeker M."/>
        </authorList>
    </citation>
    <scope>NUCLEOTIDE SEQUENCE [LARGE SCALE GENOMIC DNA]</scope>
    <source>
        <strain evidence="2 3">DSM 26588</strain>
    </source>
</reference>
<dbReference type="EMBL" id="QEKK01000005">
    <property type="protein sequence ID" value="PVY54718.1"/>
    <property type="molecule type" value="Genomic_DNA"/>
</dbReference>
<dbReference type="AlphaFoldDB" id="A0A2U1C1D0"/>
<dbReference type="GeneID" id="93230134"/>
<organism evidence="2 3">
    <name type="scientific">Intestinimonas butyriciproducens</name>
    <dbReference type="NCBI Taxonomy" id="1297617"/>
    <lineage>
        <taxon>Bacteria</taxon>
        <taxon>Bacillati</taxon>
        <taxon>Bacillota</taxon>
        <taxon>Clostridia</taxon>
        <taxon>Eubacteriales</taxon>
        <taxon>Intestinimonas</taxon>
    </lineage>
</organism>
<protein>
    <submittedName>
        <fullName evidence="2">Uncharacterized protein</fullName>
    </submittedName>
</protein>
<evidence type="ECO:0000256" key="1">
    <source>
        <dbReference type="SAM" id="Phobius"/>
    </source>
</evidence>
<evidence type="ECO:0000313" key="3">
    <source>
        <dbReference type="Proteomes" id="UP000245778"/>
    </source>
</evidence>
<keyword evidence="1" id="KW-1133">Transmembrane helix</keyword>
<dbReference type="Proteomes" id="UP000245778">
    <property type="component" value="Unassembled WGS sequence"/>
</dbReference>
<gene>
    <name evidence="2" type="ORF">C7373_105138</name>
</gene>
<dbReference type="RefSeq" id="WP_116722151.1">
    <property type="nucleotide sequence ID" value="NZ_CP011524.1"/>
</dbReference>
<keyword evidence="1" id="KW-0812">Transmembrane</keyword>
<name>A0A2U1C1D0_9FIRM</name>
<evidence type="ECO:0000313" key="2">
    <source>
        <dbReference type="EMBL" id="PVY54718.1"/>
    </source>
</evidence>
<keyword evidence="1" id="KW-0472">Membrane</keyword>
<accession>A0A2U1C1D0</accession>
<feature type="transmembrane region" description="Helical" evidence="1">
    <location>
        <begin position="12"/>
        <end position="39"/>
    </location>
</feature>
<comment type="caution">
    <text evidence="2">The sequence shown here is derived from an EMBL/GenBank/DDBJ whole genome shotgun (WGS) entry which is preliminary data.</text>
</comment>